<evidence type="ECO:0000313" key="8">
    <source>
        <dbReference type="Proteomes" id="UP001165289"/>
    </source>
</evidence>
<dbReference type="GO" id="GO:0005834">
    <property type="term" value="C:heterotrimeric G-protein complex"/>
    <property type="evidence" value="ECO:0007669"/>
    <property type="project" value="InterPro"/>
</dbReference>
<evidence type="ECO:0000256" key="4">
    <source>
        <dbReference type="ARBA" id="ARBA00023224"/>
    </source>
</evidence>
<keyword evidence="8" id="KW-1185">Reference proteome</keyword>
<dbReference type="PROSITE" id="PS50058">
    <property type="entry name" value="G_PROTEIN_GAMMA"/>
    <property type="match status" value="1"/>
</dbReference>
<evidence type="ECO:0000256" key="5">
    <source>
        <dbReference type="RuleBase" id="RU004973"/>
    </source>
</evidence>
<keyword evidence="4 5" id="KW-0807">Transducer</keyword>
<evidence type="ECO:0000256" key="1">
    <source>
        <dbReference type="ARBA" id="ARBA00007431"/>
    </source>
</evidence>
<proteinExistence type="inferred from homology"/>
<dbReference type="InterPro" id="IPR015898">
    <property type="entry name" value="G-protein_gamma-like_dom"/>
</dbReference>
<dbReference type="Gene3D" id="4.10.260.10">
    <property type="entry name" value="Transducin (heterotrimeric G protein), gamma chain"/>
    <property type="match status" value="1"/>
</dbReference>
<dbReference type="EMBL" id="JAKMXF010000022">
    <property type="protein sequence ID" value="KAI6661151.1"/>
    <property type="molecule type" value="Genomic_DNA"/>
</dbReference>
<dbReference type="Proteomes" id="UP001165289">
    <property type="component" value="Unassembled WGS sequence"/>
</dbReference>
<gene>
    <name evidence="7" type="ORF">LOD99_13691b</name>
</gene>
<dbReference type="GO" id="GO:0007186">
    <property type="term" value="P:G protein-coupled receptor signaling pathway"/>
    <property type="evidence" value="ECO:0007669"/>
    <property type="project" value="InterPro"/>
</dbReference>
<evidence type="ECO:0000259" key="6">
    <source>
        <dbReference type="PROSITE" id="PS50058"/>
    </source>
</evidence>
<keyword evidence="3 5" id="KW-0472">Membrane</keyword>
<name>A0AAV7KNN0_9METZ</name>
<comment type="function">
    <text evidence="5">Guanine nucleotide-binding proteins (G proteins) are involved as a modulator or transducer in various transmembrane signaling systems. The beta and gamma chains are required for the GTPase activity, for replacement of GDP by GTP, and for G protein-effector interaction.</text>
</comment>
<dbReference type="AlphaFoldDB" id="A0AAV7KNN0"/>
<sequence>MERIKIQIEQYKKELDNPRIKMSESSVEIVRFCTTEPDPLRDGLPKSQNPFLKQGTSCCSII</sequence>
<dbReference type="Pfam" id="PF00631">
    <property type="entry name" value="G-gamma"/>
    <property type="match status" value="1"/>
</dbReference>
<reference evidence="7 8" key="1">
    <citation type="journal article" date="2023" name="BMC Biol.">
        <title>The compact genome of the sponge Oopsacas minuta (Hexactinellida) is lacking key metazoan core genes.</title>
        <authorList>
            <person name="Santini S."/>
            <person name="Schenkelaars Q."/>
            <person name="Jourda C."/>
            <person name="Duchesne M."/>
            <person name="Belahbib H."/>
            <person name="Rocher C."/>
            <person name="Selva M."/>
            <person name="Riesgo A."/>
            <person name="Vervoort M."/>
            <person name="Leys S.P."/>
            <person name="Kodjabachian L."/>
            <person name="Le Bivic A."/>
            <person name="Borchiellini C."/>
            <person name="Claverie J.M."/>
            <person name="Renard E."/>
        </authorList>
    </citation>
    <scope>NUCLEOTIDE SEQUENCE [LARGE SCALE GENOMIC DNA]</scope>
    <source>
        <strain evidence="7">SPO-2</strain>
    </source>
</reference>
<dbReference type="SMART" id="SM00224">
    <property type="entry name" value="GGL"/>
    <property type="match status" value="1"/>
</dbReference>
<accession>A0AAV7KNN0</accession>
<evidence type="ECO:0000313" key="7">
    <source>
        <dbReference type="EMBL" id="KAI6661151.1"/>
    </source>
</evidence>
<dbReference type="SUPFAM" id="SSF48670">
    <property type="entry name" value="Transducin (heterotrimeric G protein), gamma chain"/>
    <property type="match status" value="1"/>
</dbReference>
<keyword evidence="2 5" id="KW-1003">Cell membrane</keyword>
<dbReference type="PRINTS" id="PR00321">
    <property type="entry name" value="GPROTEING"/>
</dbReference>
<comment type="subunit">
    <text evidence="5">G proteins are composed of 3 units; alpha, beta and gamma.</text>
</comment>
<comment type="similarity">
    <text evidence="1 5">Belongs to the G protein gamma family.</text>
</comment>
<evidence type="ECO:0000256" key="3">
    <source>
        <dbReference type="ARBA" id="ARBA00023136"/>
    </source>
</evidence>
<keyword evidence="5" id="KW-0449">Lipoprotein</keyword>
<comment type="caution">
    <text evidence="7">The sequence shown here is derived from an EMBL/GenBank/DDBJ whole genome shotgun (WGS) entry which is preliminary data.</text>
</comment>
<comment type="subcellular location">
    <subcellularLocation>
        <location evidence="5">Cell membrane</location>
        <topology evidence="5">Lipid-anchor</topology>
        <orientation evidence="5">Cytoplasmic side</orientation>
    </subcellularLocation>
</comment>
<organism evidence="7 8">
    <name type="scientific">Oopsacas minuta</name>
    <dbReference type="NCBI Taxonomy" id="111878"/>
    <lineage>
        <taxon>Eukaryota</taxon>
        <taxon>Metazoa</taxon>
        <taxon>Porifera</taxon>
        <taxon>Hexactinellida</taxon>
        <taxon>Hexasterophora</taxon>
        <taxon>Lyssacinosida</taxon>
        <taxon>Leucopsacidae</taxon>
        <taxon>Oopsacas</taxon>
    </lineage>
</organism>
<protein>
    <recommendedName>
        <fullName evidence="5">Guanine nucleotide-binding protein subunit gamma</fullName>
    </recommendedName>
</protein>
<dbReference type="InterPro" id="IPR036284">
    <property type="entry name" value="GGL_sf"/>
</dbReference>
<dbReference type="SMART" id="SM01224">
    <property type="entry name" value="G_gamma"/>
    <property type="match status" value="1"/>
</dbReference>
<evidence type="ECO:0000256" key="2">
    <source>
        <dbReference type="ARBA" id="ARBA00022475"/>
    </source>
</evidence>
<dbReference type="InterPro" id="IPR001770">
    <property type="entry name" value="G-protein_gamma"/>
</dbReference>
<dbReference type="GO" id="GO:0031681">
    <property type="term" value="F:G-protein beta-subunit binding"/>
    <property type="evidence" value="ECO:0007669"/>
    <property type="project" value="InterPro"/>
</dbReference>
<feature type="domain" description="G protein gamma" evidence="6">
    <location>
        <begin position="1"/>
        <end position="62"/>
    </location>
</feature>